<dbReference type="EMBL" id="JAIZAY010000002">
    <property type="protein sequence ID" value="KAJ8047236.1"/>
    <property type="molecule type" value="Genomic_DNA"/>
</dbReference>
<feature type="transmembrane region" description="Helical" evidence="2">
    <location>
        <begin position="68"/>
        <end position="88"/>
    </location>
</feature>
<feature type="transmembrane region" description="Helical" evidence="2">
    <location>
        <begin position="95"/>
        <end position="116"/>
    </location>
</feature>
<gene>
    <name evidence="3" type="ORF">HOLleu_06189</name>
</gene>
<evidence type="ECO:0000313" key="3">
    <source>
        <dbReference type="EMBL" id="KAJ8047236.1"/>
    </source>
</evidence>
<reference evidence="3" key="1">
    <citation type="submission" date="2021-10" db="EMBL/GenBank/DDBJ databases">
        <title>Tropical sea cucumber genome reveals ecological adaptation and Cuvierian tubules defense mechanism.</title>
        <authorList>
            <person name="Chen T."/>
        </authorList>
    </citation>
    <scope>NUCLEOTIDE SEQUENCE</scope>
    <source>
        <strain evidence="3">Nanhai2018</strain>
        <tissue evidence="3">Muscle</tissue>
    </source>
</reference>
<evidence type="ECO:0000313" key="4">
    <source>
        <dbReference type="Proteomes" id="UP001152320"/>
    </source>
</evidence>
<sequence length="119" mass="13367">MSTSNHFHKNEESIEEGEELQDGKGVSTLPQMSDLVYRIDERPPWMLMIMMAVQNLTFTSRFPQLQHFSANFGGSLVLPILLSSSICFDKDPALLTRLIATTFFITGVSTILQIMLGSR</sequence>
<dbReference type="OrthoDB" id="6105564at2759"/>
<proteinExistence type="predicted"/>
<feature type="region of interest" description="Disordered" evidence="1">
    <location>
        <begin position="1"/>
        <end position="26"/>
    </location>
</feature>
<evidence type="ECO:0000256" key="2">
    <source>
        <dbReference type="SAM" id="Phobius"/>
    </source>
</evidence>
<dbReference type="Proteomes" id="UP001152320">
    <property type="component" value="Chromosome 2"/>
</dbReference>
<name>A0A9Q1HJE5_HOLLE</name>
<evidence type="ECO:0000256" key="1">
    <source>
        <dbReference type="SAM" id="MobiDB-lite"/>
    </source>
</evidence>
<keyword evidence="2" id="KW-0472">Membrane</keyword>
<protein>
    <submittedName>
        <fullName evidence="3">Solute carrier family 23 member 2</fullName>
    </submittedName>
</protein>
<keyword evidence="4" id="KW-1185">Reference proteome</keyword>
<keyword evidence="2" id="KW-1133">Transmembrane helix</keyword>
<comment type="caution">
    <text evidence="3">The sequence shown here is derived from an EMBL/GenBank/DDBJ whole genome shotgun (WGS) entry which is preliminary data.</text>
</comment>
<accession>A0A9Q1HJE5</accession>
<keyword evidence="2" id="KW-0812">Transmembrane</keyword>
<organism evidence="3 4">
    <name type="scientific">Holothuria leucospilota</name>
    <name type="common">Black long sea cucumber</name>
    <name type="synonym">Mertensiothuria leucospilota</name>
    <dbReference type="NCBI Taxonomy" id="206669"/>
    <lineage>
        <taxon>Eukaryota</taxon>
        <taxon>Metazoa</taxon>
        <taxon>Echinodermata</taxon>
        <taxon>Eleutherozoa</taxon>
        <taxon>Echinozoa</taxon>
        <taxon>Holothuroidea</taxon>
        <taxon>Aspidochirotacea</taxon>
        <taxon>Aspidochirotida</taxon>
        <taxon>Holothuriidae</taxon>
        <taxon>Holothuria</taxon>
    </lineage>
</organism>
<dbReference type="AlphaFoldDB" id="A0A9Q1HJE5"/>